<keyword evidence="4" id="KW-0256">Endoplasmic reticulum</keyword>
<feature type="domain" description="Cytochrome b5 heme-binding" evidence="8">
    <location>
        <begin position="64"/>
        <end position="166"/>
    </location>
</feature>
<dbReference type="Proteomes" id="UP000030854">
    <property type="component" value="Unassembled WGS sequence"/>
</dbReference>
<dbReference type="GO" id="GO:0005783">
    <property type="term" value="C:endoplasmic reticulum"/>
    <property type="evidence" value="ECO:0007669"/>
    <property type="project" value="UniProtKB-SubCell"/>
</dbReference>
<dbReference type="SMART" id="SM01117">
    <property type="entry name" value="Cyt-b5"/>
    <property type="match status" value="1"/>
</dbReference>
<keyword evidence="3" id="KW-0479">Metal-binding</keyword>
<evidence type="ECO:0000256" key="6">
    <source>
        <dbReference type="ARBA" id="ARBA00038357"/>
    </source>
</evidence>
<feature type="transmembrane region" description="Helical" evidence="7">
    <location>
        <begin position="21"/>
        <end position="41"/>
    </location>
</feature>
<dbReference type="InterPro" id="IPR050577">
    <property type="entry name" value="MAPR/NEUFC/NENF-like"/>
</dbReference>
<keyword evidence="10" id="KW-1185">Reference proteome</keyword>
<dbReference type="GO" id="GO:0046872">
    <property type="term" value="F:metal ion binding"/>
    <property type="evidence" value="ECO:0007669"/>
    <property type="project" value="UniProtKB-KW"/>
</dbReference>
<dbReference type="Gene3D" id="3.10.120.10">
    <property type="entry name" value="Cytochrome b5-like heme/steroid binding domain"/>
    <property type="match status" value="1"/>
</dbReference>
<dbReference type="HOGENOM" id="CLU_042860_1_1_1"/>
<keyword evidence="2" id="KW-0349">Heme</keyword>
<comment type="subcellular location">
    <subcellularLocation>
        <location evidence="1">Endoplasmic reticulum</location>
    </subcellularLocation>
</comment>
<keyword evidence="9" id="KW-0675">Receptor</keyword>
<dbReference type="InterPro" id="IPR001199">
    <property type="entry name" value="Cyt_B5-like_heme/steroid-bd"/>
</dbReference>
<evidence type="ECO:0000256" key="3">
    <source>
        <dbReference type="ARBA" id="ARBA00022723"/>
    </source>
</evidence>
<dbReference type="PANTHER" id="PTHR10281:SF72">
    <property type="entry name" value="NEUDESIN"/>
    <property type="match status" value="1"/>
</dbReference>
<sequence length="183" mass="20633">MEYVEKRMTEEASRPSFSPEVQTVFTPINAILLALLIYVFYKQFKPAPPVEIPVTPAPIVFRTFTPLTLLQYNGQKDMPVYLSVRGKVFDVSLGRNFYGPGGPYENFAGRDASRGLAKGSFEAAMLTQDLNGPLDTLSDLTTDELDSLKDWEGRFHEKYLVVGRLISVDDEAKEKEKEEEKNS</sequence>
<dbReference type="EMBL" id="JNVN01002893">
    <property type="protein sequence ID" value="KHJ31435.1"/>
    <property type="molecule type" value="Genomic_DNA"/>
</dbReference>
<keyword evidence="7" id="KW-0472">Membrane</keyword>
<dbReference type="STRING" id="52586.A0A0B1P278"/>
<evidence type="ECO:0000313" key="10">
    <source>
        <dbReference type="Proteomes" id="UP000030854"/>
    </source>
</evidence>
<dbReference type="GO" id="GO:0020037">
    <property type="term" value="F:heme binding"/>
    <property type="evidence" value="ECO:0007669"/>
    <property type="project" value="UniProtKB-ARBA"/>
</dbReference>
<comment type="similarity">
    <text evidence="6">Belongs to the cytochrome b5 family. MAPR subfamily.</text>
</comment>
<dbReference type="OMA" id="ANEWETQ"/>
<comment type="caution">
    <text evidence="9">The sequence shown here is derived from an EMBL/GenBank/DDBJ whole genome shotgun (WGS) entry which is preliminary data.</text>
</comment>
<evidence type="ECO:0000313" key="9">
    <source>
        <dbReference type="EMBL" id="KHJ31435.1"/>
    </source>
</evidence>
<evidence type="ECO:0000256" key="1">
    <source>
        <dbReference type="ARBA" id="ARBA00004240"/>
    </source>
</evidence>
<name>A0A0B1P278_UNCNE</name>
<dbReference type="FunFam" id="3.10.120.10:FF:000003">
    <property type="entry name" value="membrane-associated progesterone receptor component 1"/>
    <property type="match status" value="1"/>
</dbReference>
<evidence type="ECO:0000256" key="4">
    <source>
        <dbReference type="ARBA" id="ARBA00022824"/>
    </source>
</evidence>
<gene>
    <name evidence="9" type="ORF">EV44_g0905</name>
</gene>
<evidence type="ECO:0000256" key="5">
    <source>
        <dbReference type="ARBA" id="ARBA00023004"/>
    </source>
</evidence>
<keyword evidence="7" id="KW-0812">Transmembrane</keyword>
<dbReference type="GO" id="GO:0016020">
    <property type="term" value="C:membrane"/>
    <property type="evidence" value="ECO:0007669"/>
    <property type="project" value="TreeGrafter"/>
</dbReference>
<proteinExistence type="inferred from homology"/>
<protein>
    <submittedName>
        <fullName evidence="9">Putative membrane-associated progesterone receptor component 1</fullName>
    </submittedName>
</protein>
<evidence type="ECO:0000256" key="7">
    <source>
        <dbReference type="SAM" id="Phobius"/>
    </source>
</evidence>
<dbReference type="PANTHER" id="PTHR10281">
    <property type="entry name" value="MEMBRANE-ASSOCIATED PROGESTERONE RECEPTOR COMPONENT-RELATED"/>
    <property type="match status" value="1"/>
</dbReference>
<accession>A0A0B1P278</accession>
<dbReference type="AlphaFoldDB" id="A0A0B1P278"/>
<organism evidence="9 10">
    <name type="scientific">Uncinula necator</name>
    <name type="common">Grape powdery mildew</name>
    <dbReference type="NCBI Taxonomy" id="52586"/>
    <lineage>
        <taxon>Eukaryota</taxon>
        <taxon>Fungi</taxon>
        <taxon>Dikarya</taxon>
        <taxon>Ascomycota</taxon>
        <taxon>Pezizomycotina</taxon>
        <taxon>Leotiomycetes</taxon>
        <taxon>Erysiphales</taxon>
        <taxon>Erysiphaceae</taxon>
        <taxon>Erysiphe</taxon>
    </lineage>
</organism>
<dbReference type="InterPro" id="IPR036400">
    <property type="entry name" value="Cyt_B5-like_heme/steroid_sf"/>
</dbReference>
<evidence type="ECO:0000259" key="8">
    <source>
        <dbReference type="SMART" id="SM01117"/>
    </source>
</evidence>
<keyword evidence="5" id="KW-0408">Iron</keyword>
<keyword evidence="7" id="KW-1133">Transmembrane helix</keyword>
<dbReference type="Pfam" id="PF00173">
    <property type="entry name" value="Cyt-b5"/>
    <property type="match status" value="1"/>
</dbReference>
<evidence type="ECO:0000256" key="2">
    <source>
        <dbReference type="ARBA" id="ARBA00022617"/>
    </source>
</evidence>
<reference evidence="9 10" key="1">
    <citation type="journal article" date="2014" name="BMC Genomics">
        <title>Adaptive genomic structural variation in the grape powdery mildew pathogen, Erysiphe necator.</title>
        <authorList>
            <person name="Jones L."/>
            <person name="Riaz S."/>
            <person name="Morales-Cruz A."/>
            <person name="Amrine K.C."/>
            <person name="McGuire B."/>
            <person name="Gubler W.D."/>
            <person name="Walker M.A."/>
            <person name="Cantu D."/>
        </authorList>
    </citation>
    <scope>NUCLEOTIDE SEQUENCE [LARGE SCALE GENOMIC DNA]</scope>
    <source>
        <strain evidence="10">c</strain>
    </source>
</reference>
<dbReference type="SUPFAM" id="SSF55856">
    <property type="entry name" value="Cytochrome b5-like heme/steroid binding domain"/>
    <property type="match status" value="1"/>
</dbReference>